<dbReference type="GO" id="GO:0000428">
    <property type="term" value="C:DNA-directed RNA polymerase complex"/>
    <property type="evidence" value="ECO:0007669"/>
    <property type="project" value="UniProtKB-KW"/>
</dbReference>
<feature type="compositionally biased region" description="Acidic residues" evidence="1">
    <location>
        <begin position="218"/>
        <end position="233"/>
    </location>
</feature>
<proteinExistence type="predicted"/>
<dbReference type="RefSeq" id="WP_184799984.1">
    <property type="nucleotide sequence ID" value="NZ_JACIIZ010000005.1"/>
</dbReference>
<gene>
    <name evidence="2" type="ORF">FHS74_002012</name>
</gene>
<keyword evidence="2" id="KW-0804">Transcription</keyword>
<reference evidence="2 3" key="1">
    <citation type="submission" date="2020-08" db="EMBL/GenBank/DDBJ databases">
        <title>Genomic Encyclopedia of Type Strains, Phase IV (KMG-IV): sequencing the most valuable type-strain genomes for metagenomic binning, comparative biology and taxonomic classification.</title>
        <authorList>
            <person name="Goeker M."/>
        </authorList>
    </citation>
    <scope>NUCLEOTIDE SEQUENCE [LARGE SCALE GENOMIC DNA]</scope>
    <source>
        <strain evidence="2 3">DSM 22198</strain>
    </source>
</reference>
<dbReference type="Proteomes" id="UP000539175">
    <property type="component" value="Unassembled WGS sequence"/>
</dbReference>
<feature type="region of interest" description="Disordered" evidence="1">
    <location>
        <begin position="212"/>
        <end position="233"/>
    </location>
</feature>
<keyword evidence="3" id="KW-1185">Reference proteome</keyword>
<evidence type="ECO:0000256" key="1">
    <source>
        <dbReference type="SAM" id="MobiDB-lite"/>
    </source>
</evidence>
<dbReference type="AlphaFoldDB" id="A0A7X0EDY0"/>
<name>A0A7X0EDY0_9PROT</name>
<sequence length="233" mass="25554">MANNGHTTLPAGTDSDLFQVAKTAAAEGRPEDMLQALSASMFLDGLVRMHRKRWGQKLPASEIEDCIASSVDAAYDGIRAGKPVHDLGAWLWKVADKVAQDRWTNDYRHRRGEANDLAETPDQILDDGERAEAEALADHRKSEAVRFARRLLPRLGQGQIADVMALLIDAVEQGLPDLPANLVADTLSISAGSARKLMSRGLARLQREAAKEGIEFPDTFDDNTDNNQPEDDQ</sequence>
<protein>
    <submittedName>
        <fullName evidence="2">DNA-directed RNA polymerase specialized sigma24 family protein</fullName>
    </submittedName>
</protein>
<comment type="caution">
    <text evidence="2">The sequence shown here is derived from an EMBL/GenBank/DDBJ whole genome shotgun (WGS) entry which is preliminary data.</text>
</comment>
<organism evidence="2 3">
    <name type="scientific">Nitrospirillum iridis</name>
    <dbReference type="NCBI Taxonomy" id="765888"/>
    <lineage>
        <taxon>Bacteria</taxon>
        <taxon>Pseudomonadati</taxon>
        <taxon>Pseudomonadota</taxon>
        <taxon>Alphaproteobacteria</taxon>
        <taxon>Rhodospirillales</taxon>
        <taxon>Azospirillaceae</taxon>
        <taxon>Nitrospirillum</taxon>
    </lineage>
</organism>
<dbReference type="EMBL" id="JACIIZ010000005">
    <property type="protein sequence ID" value="MBB6251461.1"/>
    <property type="molecule type" value="Genomic_DNA"/>
</dbReference>
<keyword evidence="2" id="KW-0240">DNA-directed RNA polymerase</keyword>
<evidence type="ECO:0000313" key="2">
    <source>
        <dbReference type="EMBL" id="MBB6251461.1"/>
    </source>
</evidence>
<evidence type="ECO:0000313" key="3">
    <source>
        <dbReference type="Proteomes" id="UP000539175"/>
    </source>
</evidence>
<accession>A0A7X0EDY0</accession>